<dbReference type="PANTHER" id="PTHR23526">
    <property type="entry name" value="INTEGRAL MEMBRANE TRANSPORT PROTEIN-RELATED"/>
    <property type="match status" value="1"/>
</dbReference>
<keyword evidence="3 4" id="KW-0472">Membrane</keyword>
<dbReference type="InterPro" id="IPR052528">
    <property type="entry name" value="Sugar_transport-like"/>
</dbReference>
<evidence type="ECO:0000256" key="2">
    <source>
        <dbReference type="ARBA" id="ARBA00022989"/>
    </source>
</evidence>
<evidence type="ECO:0000256" key="3">
    <source>
        <dbReference type="ARBA" id="ARBA00023136"/>
    </source>
</evidence>
<gene>
    <name evidence="5" type="ORF">HAT86_02525</name>
</gene>
<feature type="transmembrane region" description="Helical" evidence="4">
    <location>
        <begin position="294"/>
        <end position="316"/>
    </location>
</feature>
<dbReference type="Pfam" id="PF07690">
    <property type="entry name" value="MFS_1"/>
    <property type="match status" value="1"/>
</dbReference>
<comment type="caution">
    <text evidence="5">The sequence shown here is derived from an EMBL/GenBank/DDBJ whole genome shotgun (WGS) entry which is preliminary data.</text>
</comment>
<dbReference type="Gene3D" id="1.20.1250.20">
    <property type="entry name" value="MFS general substrate transporter like domains"/>
    <property type="match status" value="1"/>
</dbReference>
<dbReference type="AlphaFoldDB" id="A0A967EFB6"/>
<feature type="transmembrane region" description="Helical" evidence="4">
    <location>
        <begin position="322"/>
        <end position="339"/>
    </location>
</feature>
<feature type="transmembrane region" description="Helical" evidence="4">
    <location>
        <begin position="184"/>
        <end position="205"/>
    </location>
</feature>
<evidence type="ECO:0000313" key="5">
    <source>
        <dbReference type="EMBL" id="NHQ73340.1"/>
    </source>
</evidence>
<feature type="transmembrane region" description="Helical" evidence="4">
    <location>
        <begin position="266"/>
        <end position="287"/>
    </location>
</feature>
<feature type="transmembrane region" description="Helical" evidence="4">
    <location>
        <begin position="43"/>
        <end position="62"/>
    </location>
</feature>
<dbReference type="GO" id="GO:0022857">
    <property type="term" value="F:transmembrane transporter activity"/>
    <property type="evidence" value="ECO:0007669"/>
    <property type="project" value="InterPro"/>
</dbReference>
<sequence>MPYLFDRLTGQTTDETEARNGLRHIVSLSLSKLSDGLIDPKLVLSWLLATIGVPAAFIGMLVPIREAGALLPQVVMAGRLQQMRQRRWVWVVGSAGQGVAAMLIALAAWTLAGWWAGAVICGLLAGLAVSRAACSVSYKDILGKTVGQSRRGTVTGTAGSVSSGLVFVFALLLVSGVLKSQTAVVAAIAVAGALWLAASVTLAGLHEDDSAPDAPSGAIEYWHILRDDQNLRRFIVVRGLLVSTALAPPYMVVLGTQAGATATGSLGALVVASSLAGFLSSYLWGWLADRSARVMLLLSGTFGALAMAGAMALHLAGLAGTVWAIPCVLFVLMVAYHGVRQARSTYLVDISPEDRRSVNAAVANTAIGGILLVSGAFGGALTWLGPLAALTGFAVMALAGGLLALRLRDVSAG</sequence>
<dbReference type="SUPFAM" id="SSF103473">
    <property type="entry name" value="MFS general substrate transporter"/>
    <property type="match status" value="1"/>
</dbReference>
<protein>
    <submittedName>
        <fullName evidence="5">MFS transporter</fullName>
    </submittedName>
</protein>
<name>A0A967EFB6_9RHOB</name>
<evidence type="ECO:0000256" key="1">
    <source>
        <dbReference type="ARBA" id="ARBA00022692"/>
    </source>
</evidence>
<dbReference type="InterPro" id="IPR036259">
    <property type="entry name" value="MFS_trans_sf"/>
</dbReference>
<evidence type="ECO:0000313" key="6">
    <source>
        <dbReference type="Proteomes" id="UP000639775"/>
    </source>
</evidence>
<dbReference type="RefSeq" id="WP_167193071.1">
    <property type="nucleotide sequence ID" value="NZ_JAAORB010000003.1"/>
</dbReference>
<evidence type="ECO:0000256" key="4">
    <source>
        <dbReference type="SAM" id="Phobius"/>
    </source>
</evidence>
<dbReference type="Proteomes" id="UP000639775">
    <property type="component" value="Unassembled WGS sequence"/>
</dbReference>
<organism evidence="5 6">
    <name type="scientific">Roseovarius gahaiensis</name>
    <dbReference type="NCBI Taxonomy" id="2716691"/>
    <lineage>
        <taxon>Bacteria</taxon>
        <taxon>Pseudomonadati</taxon>
        <taxon>Pseudomonadota</taxon>
        <taxon>Alphaproteobacteria</taxon>
        <taxon>Rhodobacterales</taxon>
        <taxon>Roseobacteraceae</taxon>
        <taxon>Roseovarius</taxon>
    </lineage>
</organism>
<feature type="transmembrane region" description="Helical" evidence="4">
    <location>
        <begin position="114"/>
        <end position="134"/>
    </location>
</feature>
<keyword evidence="6" id="KW-1185">Reference proteome</keyword>
<keyword evidence="2 4" id="KW-1133">Transmembrane helix</keyword>
<feature type="transmembrane region" description="Helical" evidence="4">
    <location>
        <begin position="360"/>
        <end position="381"/>
    </location>
</feature>
<dbReference type="EMBL" id="JAAORB010000003">
    <property type="protein sequence ID" value="NHQ73340.1"/>
    <property type="molecule type" value="Genomic_DNA"/>
</dbReference>
<keyword evidence="1 4" id="KW-0812">Transmembrane</keyword>
<dbReference type="InterPro" id="IPR011701">
    <property type="entry name" value="MFS"/>
</dbReference>
<feature type="transmembrane region" description="Helical" evidence="4">
    <location>
        <begin position="154"/>
        <end position="178"/>
    </location>
</feature>
<accession>A0A967EFB6</accession>
<feature type="transmembrane region" description="Helical" evidence="4">
    <location>
        <begin position="387"/>
        <end position="405"/>
    </location>
</feature>
<feature type="transmembrane region" description="Helical" evidence="4">
    <location>
        <begin position="235"/>
        <end position="254"/>
    </location>
</feature>
<proteinExistence type="predicted"/>
<feature type="transmembrane region" description="Helical" evidence="4">
    <location>
        <begin position="88"/>
        <end position="108"/>
    </location>
</feature>
<dbReference type="PANTHER" id="PTHR23526:SF2">
    <property type="entry name" value="MAJOR FACILITATOR SUPERFAMILY (MFS) PROFILE DOMAIN-CONTAINING PROTEIN"/>
    <property type="match status" value="1"/>
</dbReference>
<reference evidence="5" key="1">
    <citation type="submission" date="2020-03" db="EMBL/GenBank/DDBJ databases">
        <title>Roseovarius gahaiensis sp. nov., isolated from Gahai Saline Lake, China.</title>
        <authorList>
            <person name="Sun X."/>
        </authorList>
    </citation>
    <scope>NUCLEOTIDE SEQUENCE</scope>
    <source>
        <strain evidence="5">GH877</strain>
    </source>
</reference>